<feature type="transmembrane region" description="Helical" evidence="5">
    <location>
        <begin position="107"/>
        <end position="126"/>
    </location>
</feature>
<accession>A0A9D2BYJ7</accession>
<evidence type="ECO:0000313" key="6">
    <source>
        <dbReference type="EMBL" id="HIY22291.1"/>
    </source>
</evidence>
<name>A0A9D2BYJ7_9FIRM</name>
<dbReference type="PANTHER" id="PTHR35529">
    <property type="entry name" value="MANGANESE EFFLUX PUMP MNTP-RELATED"/>
    <property type="match status" value="1"/>
</dbReference>
<dbReference type="InterPro" id="IPR003810">
    <property type="entry name" value="Mntp/YtaF"/>
</dbReference>
<reference evidence="6" key="2">
    <citation type="submission" date="2021-04" db="EMBL/GenBank/DDBJ databases">
        <authorList>
            <person name="Gilroy R."/>
        </authorList>
    </citation>
    <scope>NUCLEOTIDE SEQUENCE</scope>
    <source>
        <strain evidence="6">ChiBcec16_6824</strain>
    </source>
</reference>
<reference evidence="6" key="1">
    <citation type="journal article" date="2021" name="PeerJ">
        <title>Extensive microbial diversity within the chicken gut microbiome revealed by metagenomics and culture.</title>
        <authorList>
            <person name="Gilroy R."/>
            <person name="Ravi A."/>
            <person name="Getino M."/>
            <person name="Pursley I."/>
            <person name="Horton D.L."/>
            <person name="Alikhan N.F."/>
            <person name="Baker D."/>
            <person name="Gharbi K."/>
            <person name="Hall N."/>
            <person name="Watson M."/>
            <person name="Adriaenssens E.M."/>
            <person name="Foster-Nyarko E."/>
            <person name="Jarju S."/>
            <person name="Secka A."/>
            <person name="Antonio M."/>
            <person name="Oren A."/>
            <person name="Chaudhuri R.R."/>
            <person name="La Ragione R."/>
            <person name="Hildebrand F."/>
            <person name="Pallen M.J."/>
        </authorList>
    </citation>
    <scope>NUCLEOTIDE SEQUENCE</scope>
    <source>
        <strain evidence="6">ChiBcec16_6824</strain>
    </source>
</reference>
<evidence type="ECO:0000256" key="5">
    <source>
        <dbReference type="SAM" id="Phobius"/>
    </source>
</evidence>
<evidence type="ECO:0000313" key="7">
    <source>
        <dbReference type="Proteomes" id="UP000823868"/>
    </source>
</evidence>
<keyword evidence="2 5" id="KW-0812">Transmembrane</keyword>
<feature type="transmembrane region" description="Helical" evidence="5">
    <location>
        <begin position="35"/>
        <end position="57"/>
    </location>
</feature>
<feature type="transmembrane region" description="Helical" evidence="5">
    <location>
        <begin position="162"/>
        <end position="180"/>
    </location>
</feature>
<evidence type="ECO:0000256" key="2">
    <source>
        <dbReference type="ARBA" id="ARBA00022692"/>
    </source>
</evidence>
<feature type="transmembrane region" description="Helical" evidence="5">
    <location>
        <begin position="133"/>
        <end position="150"/>
    </location>
</feature>
<keyword evidence="3 5" id="KW-1133">Transmembrane helix</keyword>
<comment type="caution">
    <text evidence="6">The sequence shown here is derived from an EMBL/GenBank/DDBJ whole genome shotgun (WGS) entry which is preliminary data.</text>
</comment>
<sequence>MDILSGLAAALCFALACNLDTVLLAAGYGARGVHVTLAQSLVLAGVTTVVTAGSLFLGDAAAAVLPERGAQVLGGLALVGIGCWFLLDWLRGVVQGSPLPPPPALTGWIALAAALAVNNAAAGVAAGAAGVSVIAAAGSNFLVTLLALPLGRRLGGSAGRGWALPLSGLLLVALGSWTVLC</sequence>
<evidence type="ECO:0000256" key="4">
    <source>
        <dbReference type="ARBA" id="ARBA00023136"/>
    </source>
</evidence>
<dbReference type="AlphaFoldDB" id="A0A9D2BYJ7"/>
<dbReference type="Proteomes" id="UP000823868">
    <property type="component" value="Unassembled WGS sequence"/>
</dbReference>
<proteinExistence type="predicted"/>
<dbReference type="PANTHER" id="PTHR35529:SF2">
    <property type="entry name" value="SPORULATION PROTEIN YTAF-RELATED"/>
    <property type="match status" value="1"/>
</dbReference>
<organism evidence="6 7">
    <name type="scientific">Candidatus Flavonifractor merdigallinarum</name>
    <dbReference type="NCBI Taxonomy" id="2838589"/>
    <lineage>
        <taxon>Bacteria</taxon>
        <taxon>Bacillati</taxon>
        <taxon>Bacillota</taxon>
        <taxon>Clostridia</taxon>
        <taxon>Eubacteriales</taxon>
        <taxon>Oscillospiraceae</taxon>
        <taxon>Flavonifractor</taxon>
    </lineage>
</organism>
<protein>
    <submittedName>
        <fullName evidence="6">Sporulation protein</fullName>
    </submittedName>
</protein>
<feature type="transmembrane region" description="Helical" evidence="5">
    <location>
        <begin position="69"/>
        <end position="87"/>
    </location>
</feature>
<keyword evidence="1" id="KW-1003">Cell membrane</keyword>
<evidence type="ECO:0000256" key="1">
    <source>
        <dbReference type="ARBA" id="ARBA00022475"/>
    </source>
</evidence>
<evidence type="ECO:0000256" key="3">
    <source>
        <dbReference type="ARBA" id="ARBA00022989"/>
    </source>
</evidence>
<dbReference type="EMBL" id="DXDX01000188">
    <property type="protein sequence ID" value="HIY22291.1"/>
    <property type="molecule type" value="Genomic_DNA"/>
</dbReference>
<keyword evidence="4 5" id="KW-0472">Membrane</keyword>
<gene>
    <name evidence="6" type="ORF">H9841_10395</name>
</gene>